<evidence type="ECO:0000313" key="2">
    <source>
        <dbReference type="EMBL" id="OCX23849.1"/>
    </source>
</evidence>
<dbReference type="AlphaFoldDB" id="A0A1C2EA88"/>
<dbReference type="InterPro" id="IPR016152">
    <property type="entry name" value="PTrfase/Anion_transptr"/>
</dbReference>
<accession>A0A1C2EA88</accession>
<comment type="caution">
    <text evidence="2">The sequence shown here is derived from an EMBL/GenBank/DDBJ whole genome shotgun (WGS) entry which is preliminary data.</text>
</comment>
<sequence>MAQALIDHIDPEAILLGVDADTSEAVIRQLASRLETLGYVKPSYADAVVKREQTMPTGLPLGLAENVAVPHTDPVHVNRAGVALAVLSKPVTFANMEEPDEAVPVGIVFLLAINDKDKQIEMLQEIMGTIQSPEALAGLKRAASVDDVRAVLG</sequence>
<dbReference type="SUPFAM" id="SSF55804">
    <property type="entry name" value="Phoshotransferase/anion transport protein"/>
    <property type="match status" value="1"/>
</dbReference>
<dbReference type="PANTHER" id="PTHR47738">
    <property type="entry name" value="PTS SYSTEM FRUCTOSE-LIKE EIIA COMPONENT-RELATED"/>
    <property type="match status" value="1"/>
</dbReference>
<dbReference type="Pfam" id="PF00359">
    <property type="entry name" value="PTS_EIIA_2"/>
    <property type="match status" value="1"/>
</dbReference>
<name>A0A1C2EA88_9HYPH</name>
<keyword evidence="2" id="KW-0813">Transport</keyword>
<dbReference type="InterPro" id="IPR002178">
    <property type="entry name" value="PTS_EIIA_type-2_dom"/>
</dbReference>
<dbReference type="OrthoDB" id="370976at2"/>
<gene>
    <name evidence="2" type="ORF">QV13_03045</name>
</gene>
<dbReference type="EMBL" id="MDEO01000024">
    <property type="protein sequence ID" value="OCX23849.1"/>
    <property type="molecule type" value="Genomic_DNA"/>
</dbReference>
<dbReference type="STRING" id="1566387.QV13_03045"/>
<keyword evidence="2" id="KW-0762">Sugar transport</keyword>
<proteinExistence type="predicted"/>
<organism evidence="2 3">
    <name type="scientific">Mesorhizobium hungaricum</name>
    <dbReference type="NCBI Taxonomy" id="1566387"/>
    <lineage>
        <taxon>Bacteria</taxon>
        <taxon>Pseudomonadati</taxon>
        <taxon>Pseudomonadota</taxon>
        <taxon>Alphaproteobacteria</taxon>
        <taxon>Hyphomicrobiales</taxon>
        <taxon>Phyllobacteriaceae</taxon>
        <taxon>Mesorhizobium</taxon>
    </lineage>
</organism>
<keyword evidence="3" id="KW-1185">Reference proteome</keyword>
<evidence type="ECO:0000259" key="1">
    <source>
        <dbReference type="PROSITE" id="PS51094"/>
    </source>
</evidence>
<dbReference type="Proteomes" id="UP000094412">
    <property type="component" value="Unassembled WGS sequence"/>
</dbReference>
<dbReference type="Gene3D" id="3.40.930.10">
    <property type="entry name" value="Mannitol-specific EII, Chain A"/>
    <property type="match status" value="1"/>
</dbReference>
<dbReference type="PANTHER" id="PTHR47738:SF3">
    <property type="entry name" value="PHOSPHOTRANSFERASE SYSTEM MANNITOL_FRUCTOSE-SPECIFIC IIA DOMAIN CONTAINING PROTEIN"/>
    <property type="match status" value="1"/>
</dbReference>
<reference evidence="2 3" key="1">
    <citation type="submission" date="2016-08" db="EMBL/GenBank/DDBJ databases">
        <title>Whole genome sequence of Mesorhizobium sp. strain UASWS1009 isolated from industrial sewage.</title>
        <authorList>
            <person name="Crovadore J."/>
            <person name="Calmin G."/>
            <person name="Chablais R."/>
            <person name="Cochard B."/>
            <person name="Lefort F."/>
        </authorList>
    </citation>
    <scope>NUCLEOTIDE SEQUENCE [LARGE SCALE GENOMIC DNA]</scope>
    <source>
        <strain evidence="2 3">UASWS1009</strain>
    </source>
</reference>
<dbReference type="RefSeq" id="WP_024925837.1">
    <property type="nucleotide sequence ID" value="NZ_MDEO01000024.1"/>
</dbReference>
<feature type="domain" description="PTS EIIA type-2" evidence="1">
    <location>
        <begin position="7"/>
        <end position="153"/>
    </location>
</feature>
<evidence type="ECO:0000313" key="3">
    <source>
        <dbReference type="Proteomes" id="UP000094412"/>
    </source>
</evidence>
<dbReference type="InterPro" id="IPR051541">
    <property type="entry name" value="PTS_SugarTrans_NitroReg"/>
</dbReference>
<dbReference type="CDD" id="cd00211">
    <property type="entry name" value="PTS_IIA_fru"/>
    <property type="match status" value="1"/>
</dbReference>
<dbReference type="PROSITE" id="PS51094">
    <property type="entry name" value="PTS_EIIA_TYPE_2"/>
    <property type="match status" value="1"/>
</dbReference>
<protein>
    <submittedName>
        <fullName evidence="2">PTS sugar transporter subunit IIA</fullName>
    </submittedName>
</protein>